<comment type="similarity">
    <text evidence="6">Belongs to the class I-like SAM-binding methyltransferase superfamily. C5-methyltransferase family.</text>
</comment>
<evidence type="ECO:0000256" key="5">
    <source>
        <dbReference type="ARBA" id="ARBA00022747"/>
    </source>
</evidence>
<evidence type="ECO:0000313" key="7">
    <source>
        <dbReference type="EMBL" id="MFD1675637.1"/>
    </source>
</evidence>
<keyword evidence="3 6" id="KW-0808">Transferase</keyword>
<dbReference type="GO" id="GO:0032259">
    <property type="term" value="P:methylation"/>
    <property type="evidence" value="ECO:0007669"/>
    <property type="project" value="UniProtKB-KW"/>
</dbReference>
<reference evidence="8" key="1">
    <citation type="journal article" date="2019" name="Int. J. Syst. Evol. Microbiol.">
        <title>The Global Catalogue of Microorganisms (GCM) 10K type strain sequencing project: providing services to taxonomists for standard genome sequencing and annotation.</title>
        <authorList>
            <consortium name="The Broad Institute Genomics Platform"/>
            <consortium name="The Broad Institute Genome Sequencing Center for Infectious Disease"/>
            <person name="Wu L."/>
            <person name="Ma J."/>
        </authorList>
    </citation>
    <scope>NUCLEOTIDE SEQUENCE [LARGE SCALE GENOMIC DNA]</scope>
    <source>
        <strain evidence="8">CGMCC 1.12286</strain>
    </source>
</reference>
<dbReference type="EC" id="2.1.1.37" evidence="1"/>
<dbReference type="PROSITE" id="PS51679">
    <property type="entry name" value="SAM_MT_C5"/>
    <property type="match status" value="1"/>
</dbReference>
<dbReference type="GO" id="GO:0003886">
    <property type="term" value="F:DNA (cytosine-5-)-methyltransferase activity"/>
    <property type="evidence" value="ECO:0007669"/>
    <property type="project" value="UniProtKB-EC"/>
</dbReference>
<dbReference type="InterPro" id="IPR001525">
    <property type="entry name" value="C5_MeTfrase"/>
</dbReference>
<evidence type="ECO:0000256" key="3">
    <source>
        <dbReference type="ARBA" id="ARBA00022679"/>
    </source>
</evidence>
<gene>
    <name evidence="7" type="ORF">ACFSB2_13125</name>
</gene>
<protein>
    <recommendedName>
        <fullName evidence="1">DNA (cytosine-5-)-methyltransferase</fullName>
        <ecNumber evidence="1">2.1.1.37</ecNumber>
    </recommendedName>
</protein>
<name>A0ABW4JKN6_9BACL</name>
<dbReference type="EMBL" id="JBHUCX010000033">
    <property type="protein sequence ID" value="MFD1675637.1"/>
    <property type="molecule type" value="Genomic_DNA"/>
</dbReference>
<evidence type="ECO:0000256" key="1">
    <source>
        <dbReference type="ARBA" id="ARBA00011975"/>
    </source>
</evidence>
<evidence type="ECO:0000313" key="8">
    <source>
        <dbReference type="Proteomes" id="UP001597079"/>
    </source>
</evidence>
<dbReference type="Pfam" id="PF00145">
    <property type="entry name" value="DNA_methylase"/>
    <property type="match status" value="1"/>
</dbReference>
<dbReference type="InterPro" id="IPR050750">
    <property type="entry name" value="C5-MTase"/>
</dbReference>
<comment type="caution">
    <text evidence="7">The sequence shown here is derived from an EMBL/GenBank/DDBJ whole genome shotgun (WGS) entry which is preliminary data.</text>
</comment>
<dbReference type="Proteomes" id="UP001597079">
    <property type="component" value="Unassembled WGS sequence"/>
</dbReference>
<dbReference type="SUPFAM" id="SSF53335">
    <property type="entry name" value="S-adenosyl-L-methionine-dependent methyltransferases"/>
    <property type="match status" value="1"/>
</dbReference>
<dbReference type="PANTHER" id="PTHR46098">
    <property type="entry name" value="TRNA (CYTOSINE(38)-C(5))-METHYLTRANSFERASE"/>
    <property type="match status" value="1"/>
</dbReference>
<organism evidence="7 8">
    <name type="scientific">Alicyclobacillus fodiniaquatilis</name>
    <dbReference type="NCBI Taxonomy" id="1661150"/>
    <lineage>
        <taxon>Bacteria</taxon>
        <taxon>Bacillati</taxon>
        <taxon>Bacillota</taxon>
        <taxon>Bacilli</taxon>
        <taxon>Bacillales</taxon>
        <taxon>Alicyclobacillaceae</taxon>
        <taxon>Alicyclobacillus</taxon>
    </lineage>
</organism>
<keyword evidence="4 6" id="KW-0949">S-adenosyl-L-methionine</keyword>
<accession>A0ABW4JKN6</accession>
<dbReference type="InterPro" id="IPR029063">
    <property type="entry name" value="SAM-dependent_MTases_sf"/>
</dbReference>
<evidence type="ECO:0000256" key="2">
    <source>
        <dbReference type="ARBA" id="ARBA00022603"/>
    </source>
</evidence>
<dbReference type="Gene3D" id="3.40.50.150">
    <property type="entry name" value="Vaccinia Virus protein VP39"/>
    <property type="match status" value="1"/>
</dbReference>
<sequence>MNRLRGIHTVSIGRNRGKGRIWLENLSLLDADFTPGTPVTIEYGHTITIRKAEDDGDIHISSRKRKGHETPILDLNSETISDYFTYKEKIRVEIQQGEIRISKLQSFRIVEDNAPSQVTTMEKFQVVELPSGAGLGGYAFENTGLFEVAVAGDIDMTALEALRYNQPNPVLYWSNMFDIHQDDIPSSDVFIFTPDCTPFSRLGRRNYVCSASAPMVHHGLRIISAKRFPVVLIENVPEFGNSSFYQHYKRMMVEMDYNVSDRVLQAWDFGTIASRPRFISVAVQKPFEFEFPEPNLNAAHRDKVKKFVREIEDRKWMSISENRTLRFFFGEHRSEQMAKGNGFGISEDSLVTLDHKRIPAFIANYHKIQSTGPFLRHPKNPNLLSMFEPNEILAIQGFNDYEMPEHLSKSTQYRLIGQAICGRMFRALAVAVASVLMQMRLRVSSKRRTKETKQHRFSKATQLDLGLNFA</sequence>
<feature type="active site" evidence="6">
    <location>
        <position position="196"/>
    </location>
</feature>
<keyword evidence="8" id="KW-1185">Reference proteome</keyword>
<dbReference type="PANTHER" id="PTHR46098:SF1">
    <property type="entry name" value="TRNA (CYTOSINE(38)-C(5))-METHYLTRANSFERASE"/>
    <property type="match status" value="1"/>
</dbReference>
<keyword evidence="5" id="KW-0680">Restriction system</keyword>
<evidence type="ECO:0000256" key="6">
    <source>
        <dbReference type="PROSITE-ProRule" id="PRU01016"/>
    </source>
</evidence>
<evidence type="ECO:0000256" key="4">
    <source>
        <dbReference type="ARBA" id="ARBA00022691"/>
    </source>
</evidence>
<proteinExistence type="inferred from homology"/>
<dbReference type="Gene3D" id="3.90.120.10">
    <property type="entry name" value="DNA Methylase, subunit A, domain 2"/>
    <property type="match status" value="1"/>
</dbReference>
<dbReference type="RefSeq" id="WP_377943523.1">
    <property type="nucleotide sequence ID" value="NZ_JBHUCX010000033.1"/>
</dbReference>
<keyword evidence="2 6" id="KW-0489">Methyltransferase</keyword>